<dbReference type="Proteomes" id="UP001595721">
    <property type="component" value="Unassembled WGS sequence"/>
</dbReference>
<comment type="caution">
    <text evidence="1">The sequence shown here is derived from an EMBL/GenBank/DDBJ whole genome shotgun (WGS) entry which is preliminary data.</text>
</comment>
<dbReference type="RefSeq" id="WP_374427568.1">
    <property type="nucleotide sequence ID" value="NZ_JBHRXJ010000015.1"/>
</dbReference>
<dbReference type="InterPro" id="IPR016123">
    <property type="entry name" value="Mog1/PsbP_a/b/a-sand"/>
</dbReference>
<reference evidence="2" key="1">
    <citation type="journal article" date="2019" name="Int. J. Syst. Evol. Microbiol.">
        <title>The Global Catalogue of Microorganisms (GCM) 10K type strain sequencing project: providing services to taxonomists for standard genome sequencing and annotation.</title>
        <authorList>
            <consortium name="The Broad Institute Genomics Platform"/>
            <consortium name="The Broad Institute Genome Sequencing Center for Infectious Disease"/>
            <person name="Wu L."/>
            <person name="Ma J."/>
        </authorList>
    </citation>
    <scope>NUCLEOTIDE SEQUENCE [LARGE SCALE GENOMIC DNA]</scope>
    <source>
        <strain evidence="2">KCTC 42899</strain>
    </source>
</reference>
<organism evidence="1 2">
    <name type="scientific">Paracoccus mangrovi</name>
    <dbReference type="NCBI Taxonomy" id="1715645"/>
    <lineage>
        <taxon>Bacteria</taxon>
        <taxon>Pseudomonadati</taxon>
        <taxon>Pseudomonadota</taxon>
        <taxon>Alphaproteobacteria</taxon>
        <taxon>Rhodobacterales</taxon>
        <taxon>Paracoccaceae</taxon>
        <taxon>Paracoccus</taxon>
    </lineage>
</organism>
<protein>
    <submittedName>
        <fullName evidence="1">DcrB-related protein</fullName>
    </submittedName>
</protein>
<dbReference type="EMBL" id="JBHRXJ010000015">
    <property type="protein sequence ID" value="MFC3529865.1"/>
    <property type="molecule type" value="Genomic_DNA"/>
</dbReference>
<accession>A0ABV7R6Q9</accession>
<evidence type="ECO:0000313" key="1">
    <source>
        <dbReference type="EMBL" id="MFC3529865.1"/>
    </source>
</evidence>
<keyword evidence="2" id="KW-1185">Reference proteome</keyword>
<dbReference type="InterPro" id="IPR014894">
    <property type="entry name" value="DcrB/EagT6"/>
</dbReference>
<sequence length="145" mass="16165">MSTCQTESFSLTVPDSWADRSMITWVAPAAPGYKVLPNLLCSRGELQSGETLDGFVNRQLKELMGQVKNFDLISRLNVEFGGRPAVELIFAMKPQSVTLKQRQLFFQVDPARPLVNTVVATAARENYDELAPVFEGIIQSVTWNN</sequence>
<evidence type="ECO:0000313" key="2">
    <source>
        <dbReference type="Proteomes" id="UP001595721"/>
    </source>
</evidence>
<dbReference type="SUPFAM" id="SSF55724">
    <property type="entry name" value="Mog1p/PsbP-like"/>
    <property type="match status" value="1"/>
</dbReference>
<dbReference type="Pfam" id="PF08786">
    <property type="entry name" value="DcrB"/>
    <property type="match status" value="1"/>
</dbReference>
<gene>
    <name evidence="1" type="ORF">ACFOMH_16950</name>
</gene>
<proteinExistence type="predicted"/>
<name>A0ABV7R6Q9_9RHOB</name>
<dbReference type="Gene3D" id="3.40.1000.10">
    <property type="entry name" value="Mog1/PsbP, alpha/beta/alpha sandwich"/>
    <property type="match status" value="1"/>
</dbReference>